<dbReference type="GO" id="GO:0007165">
    <property type="term" value="P:signal transduction"/>
    <property type="evidence" value="ECO:0007669"/>
    <property type="project" value="InterPro"/>
</dbReference>
<dbReference type="SMART" id="SM00255">
    <property type="entry name" value="TIR"/>
    <property type="match status" value="1"/>
</dbReference>
<keyword evidence="6" id="KW-0677">Repeat</keyword>
<evidence type="ECO:0000256" key="4">
    <source>
        <dbReference type="ARBA" id="ARBA00022692"/>
    </source>
</evidence>
<dbReference type="Pfam" id="PF13855">
    <property type="entry name" value="LRR_8"/>
    <property type="match status" value="5"/>
</dbReference>
<feature type="chain" id="PRO_5012071944" description="TIR domain-containing protein" evidence="12">
    <location>
        <begin position="29"/>
        <end position="1116"/>
    </location>
</feature>
<keyword evidence="5 12" id="KW-0732">Signal</keyword>
<organism evidence="14">
    <name type="scientific">Culex tarsalis</name>
    <name type="common">Encephalitis mosquito</name>
    <dbReference type="NCBI Taxonomy" id="7177"/>
    <lineage>
        <taxon>Eukaryota</taxon>
        <taxon>Metazoa</taxon>
        <taxon>Ecdysozoa</taxon>
        <taxon>Arthropoda</taxon>
        <taxon>Hexapoda</taxon>
        <taxon>Insecta</taxon>
        <taxon>Pterygota</taxon>
        <taxon>Neoptera</taxon>
        <taxon>Endopterygota</taxon>
        <taxon>Diptera</taxon>
        <taxon>Nematocera</taxon>
        <taxon>Culicoidea</taxon>
        <taxon>Culicidae</taxon>
        <taxon>Culicinae</taxon>
        <taxon>Culicini</taxon>
        <taxon>Culex</taxon>
        <taxon>Culex</taxon>
    </lineage>
</organism>
<dbReference type="PRINTS" id="PR01537">
    <property type="entry name" value="INTRLKN1R1F"/>
</dbReference>
<keyword evidence="7 11" id="KW-1133">Transmembrane helix</keyword>
<sequence>MGQRRRSWTEFQLVVALVALLTHNLASSFPQHYDYVIGEELGGGGGAGLAAAKQSFKCPEMTAISECSCMYASSDYEIQCPVTNPEITVKIKPDKYAQIQCYDRHDFGELPQLTLGDTEQVKIIHCTLPPHVSIRQYINFLGVKHMKEFWYQNYGKDLGVRLVRQHFDGMQDLEKLFLSSGIEDIQPDLFANLSNLKWLVLRSNHVKLLHNVFDNLTNLTVLELGANQITELEPGLLKNQRKLLLLNLWRNQLRNITKESFRGAESLQQLDLSVNSMESLNPDVFELLPNLIELNLGFNRFSSLPENLLSENRKLKDFKFINNQVPMRTLPSNFLSNLPQLTKVFLNRCNFVELPASLFRGSSAILELDLSYNQLGALPEMLLRDQRELQTLNLAYNELEVLPEMLLENTGKLLTLRLSYNRLRNLTSNIFASLKQLTELHLGNNQLHTIHVNTFSQTTALKRLDMQNNQLAFNDVSFVVEEQNIGEGDGTPFQYLESLQVLNLRNNSIATVFRDWNVLNLKLKDLDLSYNNISTLNYHRFEFLSEEIRVNLSHNRISEIDLSDMESIIGTSYNSDASKIFVDVSHNPLDCSCIFFFFAQYLQKEMNETVYKRIEIDTSNVQCAEPKNLRGTPVAQVKSEDVLCELDRPGTSIRRCPAGCTCSTRRKDFAVIVNGTGRGLTQIPELPLPQSFGFRFIELHMDHNNITELPTNALPGYSNVSKLYVANNAISELLPENLPVSLQTLDLTHNRLTSLNESVVEALNSSKLLTNLKLSGNQWRCDCTASEMLRFVRNSFRKVSDISQVACNDGTSIEAIQIGDLCNENINTYITLSIVLSILGLLIGLLTVLFYTYHMEIKIWMFTHNVFVWLVTEEELDKDKMYDAFISYSHKDEDFITEHLIPTLEKEPMNFKTCWHLRDFMPGEMISEQIAKSVEDSRRTIVVLSNNFVQSEWAKMEFRTAHLNSMSEKRVRVIIIIYGDIGDIEHLDSELKAYLKMNTYVKWGDPWFWDKLRYAMPHPPTVKGLKRTGLIKNHIRSSVDDKLELIKPVPVTPPPLTTPPAEMNGTLSPSPFIISNGKTLMNGNGYHGNGHLLNGHANGHVNGAYIINSNAKQSDV</sequence>
<dbReference type="Pfam" id="PF01582">
    <property type="entry name" value="TIR"/>
    <property type="match status" value="1"/>
</dbReference>
<comment type="subcellular location">
    <subcellularLocation>
        <location evidence="1">Membrane</location>
        <topology evidence="1">Single-pass type I membrane protein</topology>
    </subcellularLocation>
</comment>
<dbReference type="SUPFAM" id="SSF52200">
    <property type="entry name" value="Toll/Interleukin receptor TIR domain"/>
    <property type="match status" value="1"/>
</dbReference>
<dbReference type="PROSITE" id="PS51450">
    <property type="entry name" value="LRR"/>
    <property type="match status" value="2"/>
</dbReference>
<comment type="similarity">
    <text evidence="2">Belongs to the Toll-like receptor family.</text>
</comment>
<dbReference type="PANTHER" id="PTHR24365">
    <property type="entry name" value="TOLL-LIKE RECEPTOR"/>
    <property type="match status" value="1"/>
</dbReference>
<dbReference type="InterPro" id="IPR032675">
    <property type="entry name" value="LRR_dom_sf"/>
</dbReference>
<dbReference type="GO" id="GO:0005886">
    <property type="term" value="C:plasma membrane"/>
    <property type="evidence" value="ECO:0007669"/>
    <property type="project" value="TreeGrafter"/>
</dbReference>
<protein>
    <recommendedName>
        <fullName evidence="13">TIR domain-containing protein</fullName>
    </recommendedName>
</protein>
<dbReference type="SUPFAM" id="SSF52058">
    <property type="entry name" value="L domain-like"/>
    <property type="match status" value="3"/>
</dbReference>
<feature type="signal peptide" evidence="12">
    <location>
        <begin position="1"/>
        <end position="28"/>
    </location>
</feature>
<dbReference type="InterPro" id="IPR000483">
    <property type="entry name" value="Cys-rich_flank_reg_C"/>
</dbReference>
<reference evidence="14" key="1">
    <citation type="submission" date="2017-01" db="EMBL/GenBank/DDBJ databases">
        <title>A deep insight into the sialotranscriptome of adult male and female Cluex tarsalis mosquitoes.</title>
        <authorList>
            <person name="Ribeiro J.M."/>
            <person name="Moreira F."/>
            <person name="Bernard K.A."/>
            <person name="Calvo E."/>
        </authorList>
    </citation>
    <scope>NUCLEOTIDE SEQUENCE</scope>
    <source>
        <strain evidence="14">Kern County</strain>
        <tissue evidence="14">Salivary glands</tissue>
    </source>
</reference>
<dbReference type="AlphaFoldDB" id="A0A1Q3F3T6"/>
<evidence type="ECO:0000256" key="3">
    <source>
        <dbReference type="ARBA" id="ARBA00022614"/>
    </source>
</evidence>
<evidence type="ECO:0000256" key="10">
    <source>
        <dbReference type="ARBA" id="ARBA00023180"/>
    </source>
</evidence>
<keyword evidence="4 11" id="KW-0812">Transmembrane</keyword>
<keyword evidence="8 11" id="KW-0472">Membrane</keyword>
<keyword evidence="10" id="KW-0325">Glycoprotein</keyword>
<dbReference type="InterPro" id="IPR003591">
    <property type="entry name" value="Leu-rich_rpt_typical-subtyp"/>
</dbReference>
<evidence type="ECO:0000256" key="9">
    <source>
        <dbReference type="ARBA" id="ARBA00023170"/>
    </source>
</evidence>
<dbReference type="InterPro" id="IPR000157">
    <property type="entry name" value="TIR_dom"/>
</dbReference>
<dbReference type="PROSITE" id="PS50104">
    <property type="entry name" value="TIR"/>
    <property type="match status" value="1"/>
</dbReference>
<evidence type="ECO:0000256" key="1">
    <source>
        <dbReference type="ARBA" id="ARBA00004479"/>
    </source>
</evidence>
<dbReference type="PANTHER" id="PTHR24365:SF541">
    <property type="entry name" value="PROTEIN TOLL-RELATED"/>
    <property type="match status" value="1"/>
</dbReference>
<dbReference type="InterPro" id="IPR001611">
    <property type="entry name" value="Leu-rich_rpt"/>
</dbReference>
<evidence type="ECO:0000256" key="8">
    <source>
        <dbReference type="ARBA" id="ARBA00023136"/>
    </source>
</evidence>
<evidence type="ECO:0000256" key="5">
    <source>
        <dbReference type="ARBA" id="ARBA00022729"/>
    </source>
</evidence>
<proteinExistence type="inferred from homology"/>
<evidence type="ECO:0000256" key="2">
    <source>
        <dbReference type="ARBA" id="ARBA00009634"/>
    </source>
</evidence>
<keyword evidence="9" id="KW-0675">Receptor</keyword>
<evidence type="ECO:0000256" key="12">
    <source>
        <dbReference type="SAM" id="SignalP"/>
    </source>
</evidence>
<dbReference type="Gene3D" id="3.40.50.10140">
    <property type="entry name" value="Toll/interleukin-1 receptor homology (TIR) domain"/>
    <property type="match status" value="1"/>
</dbReference>
<dbReference type="InterPro" id="IPR035897">
    <property type="entry name" value="Toll_tir_struct_dom_sf"/>
</dbReference>
<evidence type="ECO:0000256" key="7">
    <source>
        <dbReference type="ARBA" id="ARBA00022989"/>
    </source>
</evidence>
<dbReference type="EMBL" id="GFDL01012819">
    <property type="protein sequence ID" value="JAV22226.1"/>
    <property type="molecule type" value="Transcribed_RNA"/>
</dbReference>
<dbReference type="FunFam" id="3.80.10.10:FF:001164">
    <property type="entry name" value="GH01279p"/>
    <property type="match status" value="1"/>
</dbReference>
<evidence type="ECO:0000259" key="13">
    <source>
        <dbReference type="PROSITE" id="PS50104"/>
    </source>
</evidence>
<evidence type="ECO:0000256" key="6">
    <source>
        <dbReference type="ARBA" id="ARBA00022737"/>
    </source>
</evidence>
<dbReference type="GO" id="GO:0038023">
    <property type="term" value="F:signaling receptor activity"/>
    <property type="evidence" value="ECO:0007669"/>
    <property type="project" value="TreeGrafter"/>
</dbReference>
<dbReference type="SMART" id="SM00364">
    <property type="entry name" value="LRR_BAC"/>
    <property type="match status" value="7"/>
</dbReference>
<accession>A0A1Q3F3T6</accession>
<dbReference type="SMART" id="SM00365">
    <property type="entry name" value="LRR_SD22"/>
    <property type="match status" value="5"/>
</dbReference>
<evidence type="ECO:0000256" key="11">
    <source>
        <dbReference type="SAM" id="Phobius"/>
    </source>
</evidence>
<evidence type="ECO:0000313" key="14">
    <source>
        <dbReference type="EMBL" id="JAV22226.1"/>
    </source>
</evidence>
<name>A0A1Q3F3T6_CULTA</name>
<dbReference type="Gene3D" id="3.80.10.10">
    <property type="entry name" value="Ribonuclease Inhibitor"/>
    <property type="match status" value="3"/>
</dbReference>
<keyword evidence="3" id="KW-0433">Leucine-rich repeat</keyword>
<dbReference type="SMART" id="SM00369">
    <property type="entry name" value="LRR_TYP"/>
    <property type="match status" value="14"/>
</dbReference>
<dbReference type="FunFam" id="3.40.50.10140:FF:000020">
    <property type="entry name" value="Blast:Protein toll"/>
    <property type="match status" value="1"/>
</dbReference>
<feature type="domain" description="TIR" evidence="13">
    <location>
        <begin position="880"/>
        <end position="1016"/>
    </location>
</feature>
<dbReference type="SMART" id="SM00082">
    <property type="entry name" value="LRRCT"/>
    <property type="match status" value="2"/>
</dbReference>
<feature type="transmembrane region" description="Helical" evidence="11">
    <location>
        <begin position="829"/>
        <end position="853"/>
    </location>
</feature>